<dbReference type="PROSITE" id="PS50109">
    <property type="entry name" value="HIS_KIN"/>
    <property type="match status" value="1"/>
</dbReference>
<keyword evidence="12" id="KW-0472">Membrane</keyword>
<sequence length="303" mass="35427">MSVRFYNHILSDVCIYVLMLMLFLFISLIYDFETEAYILTLSVSLFVFSLYIIVKWAYFKKQETLKQTNERLASELQHVKMMHRDYQRDLEHYFLTWVHQIKTPITASKLLLERNEAGMVNRVRQEITEIENYTNLALNYLKLLSHETDMVVQKVALDDIVKPLIQRYALHFIEHRTRIHTEHLHCTVTTDAQWTKIMIEQILNNALKYAKGGDIWIEFDAHKQQLTIKDNGMGISKADLPKIFEKGYSGTNGRLNDKSSGIGLFIVKEISEKLQHPITVQSELGVLTQFTIQFPKTSHLTIM</sequence>
<gene>
    <name evidence="14" type="ORF">BUZ57_01995</name>
</gene>
<evidence type="ECO:0000256" key="6">
    <source>
        <dbReference type="ARBA" id="ARBA00022692"/>
    </source>
</evidence>
<evidence type="ECO:0000256" key="3">
    <source>
        <dbReference type="ARBA" id="ARBA00012438"/>
    </source>
</evidence>
<dbReference type="STRING" id="1284.SHYC_00915"/>
<dbReference type="EC" id="2.7.13.3" evidence="3"/>
<keyword evidence="7" id="KW-0547">Nucleotide-binding</keyword>
<evidence type="ECO:0000256" key="9">
    <source>
        <dbReference type="ARBA" id="ARBA00022840"/>
    </source>
</evidence>
<dbReference type="GO" id="GO:0016036">
    <property type="term" value="P:cellular response to phosphate starvation"/>
    <property type="evidence" value="ECO:0007669"/>
    <property type="project" value="TreeGrafter"/>
</dbReference>
<keyword evidence="8 14" id="KW-0418">Kinase</keyword>
<evidence type="ECO:0000313" key="15">
    <source>
        <dbReference type="Proteomes" id="UP000285625"/>
    </source>
</evidence>
<evidence type="ECO:0000256" key="11">
    <source>
        <dbReference type="ARBA" id="ARBA00023012"/>
    </source>
</evidence>
<reference evidence="14 15" key="1">
    <citation type="journal article" date="2016" name="Front. Microbiol.">
        <title>Comprehensive Phylogenetic Analysis of Bovine Non-aureus Staphylococci Species Based on Whole-Genome Sequencing.</title>
        <authorList>
            <person name="Naushad S."/>
            <person name="Barkema H.W."/>
            <person name="Luby C."/>
            <person name="Condas L.A."/>
            <person name="Nobrega D.B."/>
            <person name="Carson D.A."/>
            <person name="De Buck J."/>
        </authorList>
    </citation>
    <scope>NUCLEOTIDE SEQUENCE [LARGE SCALE GENOMIC DNA]</scope>
    <source>
        <strain evidence="14 15">SNUC 5959</strain>
    </source>
</reference>
<protein>
    <recommendedName>
        <fullName evidence="3">histidine kinase</fullName>
        <ecNumber evidence="3">2.7.13.3</ecNumber>
    </recommendedName>
    <alternativeName>
        <fullName evidence="13">Glycopeptide resistance-associated protein S</fullName>
    </alternativeName>
</protein>
<dbReference type="Gene3D" id="3.30.565.10">
    <property type="entry name" value="Histidine kinase-like ATPase, C-terminal domain"/>
    <property type="match status" value="1"/>
</dbReference>
<evidence type="ECO:0000256" key="1">
    <source>
        <dbReference type="ARBA" id="ARBA00000085"/>
    </source>
</evidence>
<dbReference type="SMART" id="SM00387">
    <property type="entry name" value="HATPase_c"/>
    <property type="match status" value="1"/>
</dbReference>
<comment type="caution">
    <text evidence="14">The sequence shown here is derived from an EMBL/GenBank/DDBJ whole genome shotgun (WGS) entry which is preliminary data.</text>
</comment>
<comment type="subcellular location">
    <subcellularLocation>
        <location evidence="2">Cell membrane</location>
        <topology evidence="2">Multi-pass membrane protein</topology>
    </subcellularLocation>
</comment>
<keyword evidence="4" id="KW-1003">Cell membrane</keyword>
<dbReference type="InterPro" id="IPR050351">
    <property type="entry name" value="BphY/WalK/GraS-like"/>
</dbReference>
<dbReference type="Pfam" id="PF02518">
    <property type="entry name" value="HATPase_c"/>
    <property type="match status" value="1"/>
</dbReference>
<dbReference type="SUPFAM" id="SSF55874">
    <property type="entry name" value="ATPase domain of HSP90 chaperone/DNA topoisomerase II/histidine kinase"/>
    <property type="match status" value="1"/>
</dbReference>
<dbReference type="EMBL" id="QXVO01000004">
    <property type="protein sequence ID" value="RIO47280.1"/>
    <property type="molecule type" value="Genomic_DNA"/>
</dbReference>
<keyword evidence="5" id="KW-0808">Transferase</keyword>
<keyword evidence="10" id="KW-1133">Transmembrane helix</keyword>
<evidence type="ECO:0000256" key="7">
    <source>
        <dbReference type="ARBA" id="ARBA00022741"/>
    </source>
</evidence>
<name>A0A418JLJ6_STAHY</name>
<keyword evidence="6" id="KW-0812">Transmembrane</keyword>
<evidence type="ECO:0000313" key="14">
    <source>
        <dbReference type="EMBL" id="RIO47280.1"/>
    </source>
</evidence>
<evidence type="ECO:0000256" key="13">
    <source>
        <dbReference type="ARBA" id="ARBA00042987"/>
    </source>
</evidence>
<dbReference type="GO" id="GO:0005886">
    <property type="term" value="C:plasma membrane"/>
    <property type="evidence" value="ECO:0007669"/>
    <property type="project" value="UniProtKB-SubCell"/>
</dbReference>
<proteinExistence type="predicted"/>
<accession>A0A418JLJ6</accession>
<dbReference type="GO" id="GO:0004721">
    <property type="term" value="F:phosphoprotein phosphatase activity"/>
    <property type="evidence" value="ECO:0007669"/>
    <property type="project" value="TreeGrafter"/>
</dbReference>
<dbReference type="InterPro" id="IPR036890">
    <property type="entry name" value="HATPase_C_sf"/>
</dbReference>
<dbReference type="RefSeq" id="WP_107642911.1">
    <property type="nucleotide sequence ID" value="NZ_CP118163.1"/>
</dbReference>
<dbReference type="InterPro" id="IPR004358">
    <property type="entry name" value="Sig_transdc_His_kin-like_C"/>
</dbReference>
<comment type="catalytic activity">
    <reaction evidence="1">
        <text>ATP + protein L-histidine = ADP + protein N-phospho-L-histidine.</text>
        <dbReference type="EC" id="2.7.13.3"/>
    </reaction>
</comment>
<dbReference type="PRINTS" id="PR00344">
    <property type="entry name" value="BCTRLSENSOR"/>
</dbReference>
<dbReference type="PANTHER" id="PTHR45453">
    <property type="entry name" value="PHOSPHATE REGULON SENSOR PROTEIN PHOR"/>
    <property type="match status" value="1"/>
</dbReference>
<keyword evidence="11" id="KW-0902">Two-component regulatory system</keyword>
<evidence type="ECO:0000256" key="4">
    <source>
        <dbReference type="ARBA" id="ARBA00022475"/>
    </source>
</evidence>
<dbReference type="InterPro" id="IPR005467">
    <property type="entry name" value="His_kinase_dom"/>
</dbReference>
<evidence type="ECO:0000256" key="8">
    <source>
        <dbReference type="ARBA" id="ARBA00022777"/>
    </source>
</evidence>
<evidence type="ECO:0000256" key="12">
    <source>
        <dbReference type="ARBA" id="ARBA00023136"/>
    </source>
</evidence>
<dbReference type="AlphaFoldDB" id="A0A418JLJ6"/>
<keyword evidence="9" id="KW-0067">ATP-binding</keyword>
<dbReference type="GO" id="GO:0000155">
    <property type="term" value="F:phosphorelay sensor kinase activity"/>
    <property type="evidence" value="ECO:0007669"/>
    <property type="project" value="TreeGrafter"/>
</dbReference>
<dbReference type="PANTHER" id="PTHR45453:SF2">
    <property type="entry name" value="HISTIDINE KINASE"/>
    <property type="match status" value="1"/>
</dbReference>
<dbReference type="GO" id="GO:0005524">
    <property type="term" value="F:ATP binding"/>
    <property type="evidence" value="ECO:0007669"/>
    <property type="project" value="UniProtKB-KW"/>
</dbReference>
<evidence type="ECO:0000256" key="2">
    <source>
        <dbReference type="ARBA" id="ARBA00004651"/>
    </source>
</evidence>
<organism evidence="14 15">
    <name type="scientific">Staphylococcus hyicus</name>
    <dbReference type="NCBI Taxonomy" id="1284"/>
    <lineage>
        <taxon>Bacteria</taxon>
        <taxon>Bacillati</taxon>
        <taxon>Bacillota</taxon>
        <taxon>Bacilli</taxon>
        <taxon>Bacillales</taxon>
        <taxon>Staphylococcaceae</taxon>
        <taxon>Staphylococcus</taxon>
    </lineage>
</organism>
<dbReference type="InterPro" id="IPR003594">
    <property type="entry name" value="HATPase_dom"/>
</dbReference>
<evidence type="ECO:0000256" key="5">
    <source>
        <dbReference type="ARBA" id="ARBA00022679"/>
    </source>
</evidence>
<dbReference type="Proteomes" id="UP000285625">
    <property type="component" value="Unassembled WGS sequence"/>
</dbReference>
<evidence type="ECO:0000256" key="10">
    <source>
        <dbReference type="ARBA" id="ARBA00022989"/>
    </source>
</evidence>